<proteinExistence type="predicted"/>
<comment type="caution">
    <text evidence="1">The sequence shown here is derived from an EMBL/GenBank/DDBJ whole genome shotgun (WGS) entry which is preliminary data.</text>
</comment>
<dbReference type="RefSeq" id="WP_185075200.1">
    <property type="nucleotide sequence ID" value="NZ_JACHMB010000001.1"/>
</dbReference>
<dbReference type="Gene3D" id="1.10.8.1060">
    <property type="entry name" value="Corynebacterium glutamicum thioredoxin-dependent arsenate reductase, N-terminal domain"/>
    <property type="match status" value="1"/>
</dbReference>
<evidence type="ECO:0000313" key="2">
    <source>
        <dbReference type="Proteomes" id="UP000579153"/>
    </source>
</evidence>
<keyword evidence="2" id="KW-1185">Reference proteome</keyword>
<sequence length="65" mass="6919">MAADNDALPAPIVANLAARYPAQERAAIEAYARQACQELSAGANVGTDTYLPVPIERAVRDRLAH</sequence>
<evidence type="ECO:0000313" key="1">
    <source>
        <dbReference type="EMBL" id="MBB5782014.1"/>
    </source>
</evidence>
<protein>
    <submittedName>
        <fullName evidence="1">Uncharacterized protein</fullName>
    </submittedName>
</protein>
<dbReference type="Proteomes" id="UP000579153">
    <property type="component" value="Unassembled WGS sequence"/>
</dbReference>
<reference evidence="1 2" key="1">
    <citation type="submission" date="2020-08" db="EMBL/GenBank/DDBJ databases">
        <title>Sequencing the genomes of 1000 actinobacteria strains.</title>
        <authorList>
            <person name="Klenk H.-P."/>
        </authorList>
    </citation>
    <scope>NUCLEOTIDE SEQUENCE [LARGE SCALE GENOMIC DNA]</scope>
    <source>
        <strain evidence="1 2">DSM 45507</strain>
    </source>
</reference>
<name>A0A7W9GDV6_9ACTN</name>
<gene>
    <name evidence="1" type="ORF">HD596_008770</name>
</gene>
<accession>A0A7W9GDV6</accession>
<dbReference type="NCBIfam" id="NF046112">
    <property type="entry name" value="MSMEG_6209_Nter"/>
    <property type="match status" value="1"/>
</dbReference>
<organism evidence="1 2">
    <name type="scientific">Nonomuraea jabiensis</name>
    <dbReference type="NCBI Taxonomy" id="882448"/>
    <lineage>
        <taxon>Bacteria</taxon>
        <taxon>Bacillati</taxon>
        <taxon>Actinomycetota</taxon>
        <taxon>Actinomycetes</taxon>
        <taxon>Streptosporangiales</taxon>
        <taxon>Streptosporangiaceae</taxon>
        <taxon>Nonomuraea</taxon>
    </lineage>
</organism>
<dbReference type="AlphaFoldDB" id="A0A7W9GDV6"/>
<dbReference type="EMBL" id="JACHMB010000001">
    <property type="protein sequence ID" value="MBB5782014.1"/>
    <property type="molecule type" value="Genomic_DNA"/>
</dbReference>